<reference evidence="4 5" key="1">
    <citation type="journal article" date="2011" name="PLoS Genet.">
        <title>Genome sequencing and comparative transcriptomics of the model entomopathogenic fungi Metarhizium anisopliae and M. acridum.</title>
        <authorList>
            <person name="Gao Q."/>
            <person name="Jin K."/>
            <person name="Ying S.H."/>
            <person name="Zhang Y."/>
            <person name="Xiao G."/>
            <person name="Shang Y."/>
            <person name="Duan Z."/>
            <person name="Hu X."/>
            <person name="Xie X.Q."/>
            <person name="Zhou G."/>
            <person name="Peng G."/>
            <person name="Luo Z."/>
            <person name="Huang W."/>
            <person name="Wang B."/>
            <person name="Fang W."/>
            <person name="Wang S."/>
            <person name="Zhong Y."/>
            <person name="Ma L.J."/>
            <person name="St Leger R.J."/>
            <person name="Zhao G.P."/>
            <person name="Pei Y."/>
            <person name="Feng M.G."/>
            <person name="Xia Y."/>
            <person name="Wang C."/>
        </authorList>
    </citation>
    <scope>NUCLEOTIDE SEQUENCE [LARGE SCALE GENOMIC DNA]</scope>
    <source>
        <strain evidence="4 5">CQMa 102</strain>
    </source>
</reference>
<organism evidence="5">
    <name type="scientific">Metarhizium acridum (strain CQMa 102)</name>
    <dbReference type="NCBI Taxonomy" id="655827"/>
    <lineage>
        <taxon>Eukaryota</taxon>
        <taxon>Fungi</taxon>
        <taxon>Dikarya</taxon>
        <taxon>Ascomycota</taxon>
        <taxon>Pezizomycotina</taxon>
        <taxon>Sordariomycetes</taxon>
        <taxon>Hypocreomycetidae</taxon>
        <taxon>Hypocreales</taxon>
        <taxon>Clavicipitaceae</taxon>
        <taxon>Metarhizium</taxon>
    </lineage>
</organism>
<dbReference type="InterPro" id="IPR054293">
    <property type="entry name" value="DUF7029"/>
</dbReference>
<accession>E9EGF8</accession>
<dbReference type="HOGENOM" id="CLU_006356_0_0_1"/>
<feature type="region of interest" description="Disordered" evidence="1">
    <location>
        <begin position="242"/>
        <end position="290"/>
    </location>
</feature>
<dbReference type="AlphaFoldDB" id="E9EGF8"/>
<name>E9EGF8_METAQ</name>
<dbReference type="Proteomes" id="UP000002499">
    <property type="component" value="Unassembled WGS sequence"/>
</dbReference>
<dbReference type="OMA" id="IYCVGCG"/>
<dbReference type="InParanoid" id="E9EGF8"/>
<feature type="region of interest" description="Disordered" evidence="1">
    <location>
        <begin position="331"/>
        <end position="350"/>
    </location>
</feature>
<protein>
    <recommendedName>
        <fullName evidence="3">DUF7029 domain-containing protein</fullName>
    </recommendedName>
</protein>
<proteinExistence type="predicted"/>
<feature type="domain" description="DUF7029" evidence="3">
    <location>
        <begin position="136"/>
        <end position="229"/>
    </location>
</feature>
<evidence type="ECO:0000256" key="2">
    <source>
        <dbReference type="SAM" id="SignalP"/>
    </source>
</evidence>
<dbReference type="STRING" id="655827.E9EGF8"/>
<dbReference type="Pfam" id="PF22974">
    <property type="entry name" value="DUF7029"/>
    <property type="match status" value="1"/>
</dbReference>
<feature type="compositionally biased region" description="Low complexity" evidence="1">
    <location>
        <begin position="261"/>
        <end position="282"/>
    </location>
</feature>
<feature type="signal peptide" evidence="2">
    <location>
        <begin position="1"/>
        <end position="20"/>
    </location>
</feature>
<evidence type="ECO:0000313" key="5">
    <source>
        <dbReference type="Proteomes" id="UP000002499"/>
    </source>
</evidence>
<evidence type="ECO:0000313" key="4">
    <source>
        <dbReference type="EMBL" id="EFY85024.1"/>
    </source>
</evidence>
<dbReference type="OrthoDB" id="160645at2759"/>
<feature type="chain" id="PRO_5003235392" description="DUF7029 domain-containing protein" evidence="2">
    <location>
        <begin position="21"/>
        <end position="995"/>
    </location>
</feature>
<evidence type="ECO:0000256" key="1">
    <source>
        <dbReference type="SAM" id="MobiDB-lite"/>
    </source>
</evidence>
<dbReference type="eggNOG" id="ENOG502SHMP">
    <property type="taxonomic scope" value="Eukaryota"/>
</dbReference>
<feature type="compositionally biased region" description="Polar residues" evidence="1">
    <location>
        <begin position="331"/>
        <end position="347"/>
    </location>
</feature>
<dbReference type="EMBL" id="GL698594">
    <property type="protein sequence ID" value="EFY85024.1"/>
    <property type="molecule type" value="Genomic_DNA"/>
</dbReference>
<sequence>MLPVAFAAALFLGAAHPAAADRPHFPLRNATTNATETQAAPVVVWTTVTQIVTQTAGAGCPANYALSPEPTPTESPTATFVNSAPAATLSPNVHWSYDTKAMENVIPVEPNKGCELYYGVSDPSKSGYYAFVTYFFKSPAVNIDHTDHLAAEYHEDNGMTVSFNNKEAFKHALDTWTMTNGLLLIAYIPGCGDYAKGERCYFNVTAMEYKHAQLVIVAKGDSMHPDQVTNLGETEWGWWNANKGKAHDGSASESGDAFAWGTSTASSSPSSPTGASSGSKKPLGQLECTAPADDAHGLPTACLGSNFDQLLDKQLGYTELSPEAKQFLDSLSSGSNVTGPANSTLSGRAQRMRRRSLAQRGFWSSVWNFFKRAFTAVYNAVASVISLGGSIDRDFSFKVPDPESSNTWAKTLLGDLTQTQSPWGEAILLKSLGSPGAVGDDGTLEYMNVYCVGCGASGHARVAGRAQWSPLAGLQEGRLELQANMQFVLKLGIDAEISLRQNFDYDLFNYGLPALSFGVVTIGPYVSVGARVGLEAAARGKVLVGAEMGMQDSLIVIDLVNPRDNKNSGWDPYFKPVFEASGEVALSAELGLPVGLKCGLKISSWEKAVGVLDEPSIKGTAKVSGSVNLTDAGNIVAAFGDSDGCDGILTQISWRNRLWAGLVERGDAPVLDTKDRALFRKCIGKDNRPARRELLDGRRPMRIMRDVPGVQATDKTARPSTGSKSLTYNVESVPTELYNKTLNHRLLPLVNPTGSTRIVSCANGNLHAVQNDGQDSEYCFGLWDTTSQSEVVYDGVHRSLHYYGETMSRLGVSRLRASDAAQVPRTAVTVALLPFRNPDGDDFYVVVDQTEQVLFPIVCDFAGETESKLFVVNDPTAGPETLQRRDVMYSVTGGEVSRLGVSRLRASDAAQVPRTAVTVALLPFRNPDGDDFYVVVDQTEQVLFPIVCDFAGETESKLFVVNDPTAGPETLQRRDVMYSVTGGEVSRCHPLALKP</sequence>
<keyword evidence="2" id="KW-0732">Signal</keyword>
<evidence type="ECO:0000259" key="3">
    <source>
        <dbReference type="Pfam" id="PF22974"/>
    </source>
</evidence>
<keyword evidence="5" id="KW-1185">Reference proteome</keyword>
<gene>
    <name evidence="4" type="ORF">MAC_08956</name>
</gene>